<dbReference type="EC" id="2.1.1.197" evidence="5"/>
<dbReference type="Proteomes" id="UP001199916">
    <property type="component" value="Unassembled WGS sequence"/>
</dbReference>
<gene>
    <name evidence="5" type="primary">bioC</name>
    <name evidence="7" type="ORF">LQV63_16630</name>
</gene>
<comment type="pathway">
    <text evidence="5">Cofactor biosynthesis; biotin biosynthesis.</text>
</comment>
<organism evidence="7 8">
    <name type="scientific">Paenibacillus profundus</name>
    <dbReference type="NCBI Taxonomy" id="1173085"/>
    <lineage>
        <taxon>Bacteria</taxon>
        <taxon>Bacillati</taxon>
        <taxon>Bacillota</taxon>
        <taxon>Bacilli</taxon>
        <taxon>Bacillales</taxon>
        <taxon>Paenibacillaceae</taxon>
        <taxon>Paenibacillus</taxon>
    </lineage>
</organism>
<feature type="domain" description="Methyltransferase type 12" evidence="6">
    <location>
        <begin position="66"/>
        <end position="173"/>
    </location>
</feature>
<dbReference type="HAMAP" id="MF_00835">
    <property type="entry name" value="BioC"/>
    <property type="match status" value="1"/>
</dbReference>
<sequence>MTTTSDSTETPRPFLGANVNKSLVQRRFDKHAHEYDSYAEVQRVMAHELAQRISMSYSGPVSRIADIGCGTGLLTLELLRLFPEASATLVDMSPQMVRAACTKLEQFGTAARRLDPVIADAEAWVQEQGGQRGSRDRAQAYDLIVSSAAFQWFNRPAETVGGLLRLLAPGGVLAFATFMPGTLYELHESFGEAESALGLPAVPRGLAYPAREDWLGWLSAPVGAAVSEADERAADTAAPTDNLSCITAAVSSAAPAALSSYKALPPSVTWEEASYRYAFPDVPAMLQQVRRVGAGNAVASSAAAGALNRTLYRKMVKCYHDRYRLPDGRIPLTYEVAYGIVELQT</sequence>
<dbReference type="GO" id="GO:0032259">
    <property type="term" value="P:methylation"/>
    <property type="evidence" value="ECO:0007669"/>
    <property type="project" value="UniProtKB-KW"/>
</dbReference>
<protein>
    <recommendedName>
        <fullName evidence="5">Malonyl-[acyl-carrier protein] O-methyltransferase</fullName>
        <shortName evidence="5">Malonyl-ACP O-methyltransferase</shortName>
        <ecNumber evidence="5">2.1.1.197</ecNumber>
    </recommendedName>
    <alternativeName>
        <fullName evidence="5">Biotin synthesis protein BioC</fullName>
    </alternativeName>
</protein>
<evidence type="ECO:0000313" key="7">
    <source>
        <dbReference type="EMBL" id="MCE5170932.1"/>
    </source>
</evidence>
<evidence type="ECO:0000256" key="5">
    <source>
        <dbReference type="HAMAP-Rule" id="MF_00835"/>
    </source>
</evidence>
<accession>A0ABS8YKY9</accession>
<evidence type="ECO:0000259" key="6">
    <source>
        <dbReference type="Pfam" id="PF08242"/>
    </source>
</evidence>
<dbReference type="Pfam" id="PF08242">
    <property type="entry name" value="Methyltransf_12"/>
    <property type="match status" value="1"/>
</dbReference>
<evidence type="ECO:0000256" key="3">
    <source>
        <dbReference type="ARBA" id="ARBA00022691"/>
    </source>
</evidence>
<dbReference type="SUPFAM" id="SSF53335">
    <property type="entry name" value="S-adenosyl-L-methionine-dependent methyltransferases"/>
    <property type="match status" value="1"/>
</dbReference>
<dbReference type="Gene3D" id="3.40.50.150">
    <property type="entry name" value="Vaccinia Virus protein VP39"/>
    <property type="match status" value="1"/>
</dbReference>
<evidence type="ECO:0000256" key="4">
    <source>
        <dbReference type="ARBA" id="ARBA00022756"/>
    </source>
</evidence>
<dbReference type="PANTHER" id="PTHR43861:SF1">
    <property type="entry name" value="TRANS-ACONITATE 2-METHYLTRANSFERASE"/>
    <property type="match status" value="1"/>
</dbReference>
<dbReference type="InterPro" id="IPR029063">
    <property type="entry name" value="SAM-dependent_MTases_sf"/>
</dbReference>
<comment type="function">
    <text evidence="5">Converts the free carboxyl group of a malonyl-thioester to its methyl ester by transfer of a methyl group from S-adenosyl-L-methionine (SAM). It allows to synthesize pimeloyl-ACP via the fatty acid synthetic pathway.</text>
</comment>
<reference evidence="7 8" key="1">
    <citation type="submission" date="2021-11" db="EMBL/GenBank/DDBJ databases">
        <title>Draft genome sequence of Paenibacillus profundus YoMME, a new Gram-positive bacteria with exoelectrogenic properties.</title>
        <authorList>
            <person name="Hubenova Y."/>
            <person name="Hubenova E."/>
            <person name="Manasiev Y."/>
            <person name="Peykov S."/>
            <person name="Mitov M."/>
        </authorList>
    </citation>
    <scope>NUCLEOTIDE SEQUENCE [LARGE SCALE GENOMIC DNA]</scope>
    <source>
        <strain evidence="7 8">YoMME</strain>
    </source>
</reference>
<keyword evidence="4 5" id="KW-0093">Biotin biosynthesis</keyword>
<dbReference type="InterPro" id="IPR011814">
    <property type="entry name" value="BioC"/>
</dbReference>
<comment type="similarity">
    <text evidence="5">Belongs to the methyltransferase superfamily.</text>
</comment>
<evidence type="ECO:0000256" key="2">
    <source>
        <dbReference type="ARBA" id="ARBA00022679"/>
    </source>
</evidence>
<keyword evidence="3 5" id="KW-0949">S-adenosyl-L-methionine</keyword>
<comment type="caution">
    <text evidence="7">The sequence shown here is derived from an EMBL/GenBank/DDBJ whole genome shotgun (WGS) entry which is preliminary data.</text>
</comment>
<name>A0ABS8YKY9_9BACL</name>
<dbReference type="PANTHER" id="PTHR43861">
    <property type="entry name" value="TRANS-ACONITATE 2-METHYLTRANSFERASE-RELATED"/>
    <property type="match status" value="1"/>
</dbReference>
<evidence type="ECO:0000313" key="8">
    <source>
        <dbReference type="Proteomes" id="UP001199916"/>
    </source>
</evidence>
<dbReference type="InterPro" id="IPR013217">
    <property type="entry name" value="Methyltransf_12"/>
</dbReference>
<dbReference type="RefSeq" id="WP_233697545.1">
    <property type="nucleotide sequence ID" value="NZ_JAJNBZ010000013.1"/>
</dbReference>
<dbReference type="EMBL" id="JAJNBZ010000013">
    <property type="protein sequence ID" value="MCE5170932.1"/>
    <property type="molecule type" value="Genomic_DNA"/>
</dbReference>
<evidence type="ECO:0000256" key="1">
    <source>
        <dbReference type="ARBA" id="ARBA00022603"/>
    </source>
</evidence>
<proteinExistence type="inferred from homology"/>
<keyword evidence="2 5" id="KW-0808">Transferase</keyword>
<dbReference type="CDD" id="cd02440">
    <property type="entry name" value="AdoMet_MTases"/>
    <property type="match status" value="1"/>
</dbReference>
<keyword evidence="1 5" id="KW-0489">Methyltransferase</keyword>
<dbReference type="GO" id="GO:0008168">
    <property type="term" value="F:methyltransferase activity"/>
    <property type="evidence" value="ECO:0007669"/>
    <property type="project" value="UniProtKB-KW"/>
</dbReference>
<keyword evidence="8" id="KW-1185">Reference proteome</keyword>
<comment type="catalytic activity">
    <reaction evidence="5">
        <text>malonyl-[ACP] + S-adenosyl-L-methionine = malonyl-[ACP] methyl ester + S-adenosyl-L-homocysteine</text>
        <dbReference type="Rhea" id="RHEA:17105"/>
        <dbReference type="Rhea" id="RHEA-COMP:9623"/>
        <dbReference type="Rhea" id="RHEA-COMP:9954"/>
        <dbReference type="ChEBI" id="CHEBI:57856"/>
        <dbReference type="ChEBI" id="CHEBI:59789"/>
        <dbReference type="ChEBI" id="CHEBI:78449"/>
        <dbReference type="ChEBI" id="CHEBI:78845"/>
        <dbReference type="EC" id="2.1.1.197"/>
    </reaction>
</comment>